<name>A0A1J8Q1D7_9AGAM</name>
<protein>
    <submittedName>
        <fullName evidence="2">Uncharacterized protein</fullName>
    </submittedName>
</protein>
<organism evidence="2 3">
    <name type="scientific">Rhizopogon vesiculosus</name>
    <dbReference type="NCBI Taxonomy" id="180088"/>
    <lineage>
        <taxon>Eukaryota</taxon>
        <taxon>Fungi</taxon>
        <taxon>Dikarya</taxon>
        <taxon>Basidiomycota</taxon>
        <taxon>Agaricomycotina</taxon>
        <taxon>Agaricomycetes</taxon>
        <taxon>Agaricomycetidae</taxon>
        <taxon>Boletales</taxon>
        <taxon>Suillineae</taxon>
        <taxon>Rhizopogonaceae</taxon>
        <taxon>Rhizopogon</taxon>
    </lineage>
</organism>
<accession>A0A1J8Q1D7</accession>
<dbReference type="EMBL" id="LVVM01003161">
    <property type="protein sequence ID" value="OJA15390.1"/>
    <property type="molecule type" value="Genomic_DNA"/>
</dbReference>
<proteinExistence type="predicted"/>
<evidence type="ECO:0000256" key="1">
    <source>
        <dbReference type="SAM" id="MobiDB-lite"/>
    </source>
</evidence>
<evidence type="ECO:0000313" key="2">
    <source>
        <dbReference type="EMBL" id="OJA15390.1"/>
    </source>
</evidence>
<feature type="compositionally biased region" description="Basic and acidic residues" evidence="1">
    <location>
        <begin position="87"/>
        <end position="108"/>
    </location>
</feature>
<gene>
    <name evidence="2" type="ORF">AZE42_12409</name>
</gene>
<feature type="region of interest" description="Disordered" evidence="1">
    <location>
        <begin position="83"/>
        <end position="108"/>
    </location>
</feature>
<dbReference type="AlphaFoldDB" id="A0A1J8Q1D7"/>
<comment type="caution">
    <text evidence="2">The sequence shown here is derived from an EMBL/GenBank/DDBJ whole genome shotgun (WGS) entry which is preliminary data.</text>
</comment>
<evidence type="ECO:0000313" key="3">
    <source>
        <dbReference type="Proteomes" id="UP000183567"/>
    </source>
</evidence>
<sequence>MRLSNLPTFHSPTRPTKTPWHVTIFTDEDQITARVYCGPDIRLYSSQSSFNHLRTTSASTCDKNFSSPSPQCHPILYHTPGLTPKQSCDRRRVPELHSLRTVNNERRS</sequence>
<reference evidence="2 3" key="1">
    <citation type="submission" date="2016-03" db="EMBL/GenBank/DDBJ databases">
        <title>Comparative genomics of the ectomycorrhizal sister species Rhizopogon vinicolor and Rhizopogon vesiculosus (Basidiomycota: Boletales) reveals a divergence of the mating type B locus.</title>
        <authorList>
            <person name="Mujic A.B."/>
            <person name="Kuo A."/>
            <person name="Tritt A."/>
            <person name="Lipzen A."/>
            <person name="Chen C."/>
            <person name="Johnson J."/>
            <person name="Sharma A."/>
            <person name="Barry K."/>
            <person name="Grigoriev I.V."/>
            <person name="Spatafora J.W."/>
        </authorList>
    </citation>
    <scope>NUCLEOTIDE SEQUENCE [LARGE SCALE GENOMIC DNA]</scope>
    <source>
        <strain evidence="2 3">AM-OR11-056</strain>
    </source>
</reference>
<dbReference type="Proteomes" id="UP000183567">
    <property type="component" value="Unassembled WGS sequence"/>
</dbReference>
<keyword evidence="3" id="KW-1185">Reference proteome</keyword>